<feature type="region of interest" description="Disordered" evidence="1">
    <location>
        <begin position="1"/>
        <end position="28"/>
    </location>
</feature>
<comment type="caution">
    <text evidence="2">The sequence shown here is derived from an EMBL/GenBank/DDBJ whole genome shotgun (WGS) entry which is preliminary data.</text>
</comment>
<feature type="compositionally biased region" description="Basic and acidic residues" evidence="1">
    <location>
        <begin position="105"/>
        <end position="123"/>
    </location>
</feature>
<sequence length="131" mass="14649">MAKKSTAKRQKTSEKKTKKYDKSNRTRCSPSDVAELIKELGDTQMECVREMGFGALEHPSTTNMSKQLMMELVDCFNTMRTTLGTVKLDATKVGHALVLNGTGDTFEKKNSQQDAQRRAKSCRENVQGCHS</sequence>
<accession>A0ABU6UL05</accession>
<dbReference type="Proteomes" id="UP001341840">
    <property type="component" value="Unassembled WGS sequence"/>
</dbReference>
<feature type="compositionally biased region" description="Basic residues" evidence="1">
    <location>
        <begin position="1"/>
        <end position="10"/>
    </location>
</feature>
<feature type="compositionally biased region" description="Basic and acidic residues" evidence="1">
    <location>
        <begin position="11"/>
        <end position="24"/>
    </location>
</feature>
<organism evidence="2 3">
    <name type="scientific">Stylosanthes scabra</name>
    <dbReference type="NCBI Taxonomy" id="79078"/>
    <lineage>
        <taxon>Eukaryota</taxon>
        <taxon>Viridiplantae</taxon>
        <taxon>Streptophyta</taxon>
        <taxon>Embryophyta</taxon>
        <taxon>Tracheophyta</taxon>
        <taxon>Spermatophyta</taxon>
        <taxon>Magnoliopsida</taxon>
        <taxon>eudicotyledons</taxon>
        <taxon>Gunneridae</taxon>
        <taxon>Pentapetalae</taxon>
        <taxon>rosids</taxon>
        <taxon>fabids</taxon>
        <taxon>Fabales</taxon>
        <taxon>Fabaceae</taxon>
        <taxon>Papilionoideae</taxon>
        <taxon>50 kb inversion clade</taxon>
        <taxon>dalbergioids sensu lato</taxon>
        <taxon>Dalbergieae</taxon>
        <taxon>Pterocarpus clade</taxon>
        <taxon>Stylosanthes</taxon>
    </lineage>
</organism>
<gene>
    <name evidence="2" type="ORF">PIB30_059298</name>
</gene>
<dbReference type="EMBL" id="JASCZI010121337">
    <property type="protein sequence ID" value="MED6161275.1"/>
    <property type="molecule type" value="Genomic_DNA"/>
</dbReference>
<reference evidence="2 3" key="1">
    <citation type="journal article" date="2023" name="Plants (Basel)">
        <title>Bridging the Gap: Combining Genomics and Transcriptomics Approaches to Understand Stylosanthes scabra, an Orphan Legume from the Brazilian Caatinga.</title>
        <authorList>
            <person name="Ferreira-Neto J.R.C."/>
            <person name="da Silva M.D."/>
            <person name="Binneck E."/>
            <person name="de Melo N.F."/>
            <person name="da Silva R.H."/>
            <person name="de Melo A.L.T.M."/>
            <person name="Pandolfi V."/>
            <person name="Bustamante F.O."/>
            <person name="Brasileiro-Vidal A.C."/>
            <person name="Benko-Iseppon A.M."/>
        </authorList>
    </citation>
    <scope>NUCLEOTIDE SEQUENCE [LARGE SCALE GENOMIC DNA]</scope>
    <source>
        <tissue evidence="2">Leaves</tissue>
    </source>
</reference>
<keyword evidence="3" id="KW-1185">Reference proteome</keyword>
<evidence type="ECO:0000256" key="1">
    <source>
        <dbReference type="SAM" id="MobiDB-lite"/>
    </source>
</evidence>
<protein>
    <submittedName>
        <fullName evidence="2">Uncharacterized protein</fullName>
    </submittedName>
</protein>
<feature type="region of interest" description="Disordered" evidence="1">
    <location>
        <begin position="103"/>
        <end position="131"/>
    </location>
</feature>
<evidence type="ECO:0000313" key="3">
    <source>
        <dbReference type="Proteomes" id="UP001341840"/>
    </source>
</evidence>
<proteinExistence type="predicted"/>
<evidence type="ECO:0000313" key="2">
    <source>
        <dbReference type="EMBL" id="MED6161275.1"/>
    </source>
</evidence>
<name>A0ABU6UL05_9FABA</name>